<dbReference type="OrthoDB" id="2958217at2759"/>
<dbReference type="InterPro" id="IPR010730">
    <property type="entry name" value="HET"/>
</dbReference>
<sequence>MLCKRCDQLRLDNLEKTHAVQTSNNGENFLDFGNIKGFADYFDDIAPTFPSLESSKKGCELCTILRSELAKSCLKEHQGKVRFSYRYQLQDEYIQGPKYPGALIVEAESDDSSLLKKGITYVFSLHGDQDCVREWLHTIPRPEKNALSAKSLKFINASLESPLPSEPAPDMNFVPTRLLDLGLGEDGDASIRLILTKKPVEYATLSYCWGPPEDAKEQSITTDENLNDRLKEIPFRELSAVIQDAVRFCRSVRKPIRYLWVDALCIIQRQGEGGQDWPAESAVMGQIYKNAEFTLCALGSSSCKQGFLSRELRSVTVNYRSPFKPNAEGTYTMVLMGKVELPKSIEMIDDGRCANLFQNLDIFTTLWLTRGWTFQEFHMTKRRIFIGRAGTHFSWNSDKNTATRSEDGTQTIGPGLVSFAIDRDEWSATLEKLGEFWHRVLYEYRQRDLTQDTDQLPALAGLAKWVARSSGVRYLAGIWDIPHMRTGLMWSCTLDGSEKDVDQERPSLSKLLLDLEENSFAPSWSPLSLRDGRNDFPPESFAIPLHDGEDKFKLCNVDMVVEEKKNPFRMVESLTLDGLYMSLAGTTFERGGSSNDRTKRWNIRSEANKAYVAHALLDFTPVKENGNTIKLSAY</sequence>
<name>A0A9W9BQ48_9HYPO</name>
<gene>
    <name evidence="2" type="ORF">N0V84_004176</name>
</gene>
<protein>
    <recommendedName>
        <fullName evidence="1">Heterokaryon incompatibility domain-containing protein</fullName>
    </recommendedName>
</protein>
<organism evidence="2 3">
    <name type="scientific">Fusarium piperis</name>
    <dbReference type="NCBI Taxonomy" id="1435070"/>
    <lineage>
        <taxon>Eukaryota</taxon>
        <taxon>Fungi</taxon>
        <taxon>Dikarya</taxon>
        <taxon>Ascomycota</taxon>
        <taxon>Pezizomycotina</taxon>
        <taxon>Sordariomycetes</taxon>
        <taxon>Hypocreomycetidae</taxon>
        <taxon>Hypocreales</taxon>
        <taxon>Nectriaceae</taxon>
        <taxon>Fusarium</taxon>
        <taxon>Fusarium solani species complex</taxon>
    </lineage>
</organism>
<dbReference type="Proteomes" id="UP001140502">
    <property type="component" value="Unassembled WGS sequence"/>
</dbReference>
<feature type="domain" description="Heterokaryon incompatibility" evidence="1">
    <location>
        <begin position="202"/>
        <end position="376"/>
    </location>
</feature>
<dbReference type="EMBL" id="JAPEUR010000066">
    <property type="protein sequence ID" value="KAJ4323830.1"/>
    <property type="molecule type" value="Genomic_DNA"/>
</dbReference>
<keyword evidence="3" id="KW-1185">Reference proteome</keyword>
<comment type="caution">
    <text evidence="2">The sequence shown here is derived from an EMBL/GenBank/DDBJ whole genome shotgun (WGS) entry which is preliminary data.</text>
</comment>
<dbReference type="AlphaFoldDB" id="A0A9W9BQ48"/>
<evidence type="ECO:0000259" key="1">
    <source>
        <dbReference type="Pfam" id="PF06985"/>
    </source>
</evidence>
<dbReference type="PANTHER" id="PTHR33112">
    <property type="entry name" value="DOMAIN PROTEIN, PUTATIVE-RELATED"/>
    <property type="match status" value="1"/>
</dbReference>
<dbReference type="PANTHER" id="PTHR33112:SF16">
    <property type="entry name" value="HETEROKARYON INCOMPATIBILITY DOMAIN-CONTAINING PROTEIN"/>
    <property type="match status" value="1"/>
</dbReference>
<accession>A0A9W9BQ48</accession>
<dbReference type="Pfam" id="PF06985">
    <property type="entry name" value="HET"/>
    <property type="match status" value="1"/>
</dbReference>
<reference evidence="2" key="1">
    <citation type="submission" date="2022-10" db="EMBL/GenBank/DDBJ databases">
        <title>Tapping the CABI collections for fungal endophytes: first genome assemblies for Collariella, Neodidymelliopsis, Ascochyta clinopodiicola, Didymella pomorum, Didymosphaeria variabile, Neocosmospora piperis and Neocucurbitaria cava.</title>
        <authorList>
            <person name="Hill R."/>
        </authorList>
    </citation>
    <scope>NUCLEOTIDE SEQUENCE</scope>
    <source>
        <strain evidence="2">IMI 366586</strain>
    </source>
</reference>
<evidence type="ECO:0000313" key="3">
    <source>
        <dbReference type="Proteomes" id="UP001140502"/>
    </source>
</evidence>
<evidence type="ECO:0000313" key="2">
    <source>
        <dbReference type="EMBL" id="KAJ4323830.1"/>
    </source>
</evidence>
<proteinExistence type="predicted"/>